<sequence length="201" mass="21901">MNRAMTGAAALVLCCAPALGFDAATDAALANVKIGKVLHLDALTTLMSSSQRWCYQQQQDSCGWSDIYLDIGDNRVSYEGSTRWDEATEIAVVHELALRDDRFVCEVAETATVTTRAFAVGTGQPIGGRPLAGLKREIGAAEAADISYDCFDYVLISLAQNRESLVLRQRQYIDGTTDAANDVLVTLHFDPTVAHSLKLRW</sequence>
<gene>
    <name evidence="2" type="ORF">PSQ19_15190</name>
</gene>
<dbReference type="Proteomes" id="UP001220530">
    <property type="component" value="Chromosome"/>
</dbReference>
<reference evidence="2 3" key="1">
    <citation type="submission" date="2023-02" db="EMBL/GenBank/DDBJ databases">
        <title>Devosia algicola sp. nov., isolated from the phycosphere of marine algae.</title>
        <authorList>
            <person name="Kim J.M."/>
            <person name="Lee J.K."/>
            <person name="Choi B.J."/>
            <person name="Bayburt H."/>
            <person name="Jeon C.O."/>
        </authorList>
    </citation>
    <scope>NUCLEOTIDE SEQUENCE [LARGE SCALE GENOMIC DNA]</scope>
    <source>
        <strain evidence="2 3">G20-9</strain>
    </source>
</reference>
<organism evidence="2 3">
    <name type="scientific">Devosia algicola</name>
    <dbReference type="NCBI Taxonomy" id="3026418"/>
    <lineage>
        <taxon>Bacteria</taxon>
        <taxon>Pseudomonadati</taxon>
        <taxon>Pseudomonadota</taxon>
        <taxon>Alphaproteobacteria</taxon>
        <taxon>Hyphomicrobiales</taxon>
        <taxon>Devosiaceae</taxon>
        <taxon>Devosia</taxon>
    </lineage>
</organism>
<evidence type="ECO:0000313" key="2">
    <source>
        <dbReference type="EMBL" id="WDR02014.1"/>
    </source>
</evidence>
<evidence type="ECO:0000313" key="3">
    <source>
        <dbReference type="Proteomes" id="UP001220530"/>
    </source>
</evidence>
<feature type="signal peptide" evidence="1">
    <location>
        <begin position="1"/>
        <end position="20"/>
    </location>
</feature>
<name>A0ABY7YLD5_9HYPH</name>
<keyword evidence="3" id="KW-1185">Reference proteome</keyword>
<proteinExistence type="predicted"/>
<protein>
    <submittedName>
        <fullName evidence="2">Uncharacterized protein</fullName>
    </submittedName>
</protein>
<dbReference type="RefSeq" id="WP_282218421.1">
    <property type="nucleotide sequence ID" value="NZ_CP118246.1"/>
</dbReference>
<keyword evidence="1" id="KW-0732">Signal</keyword>
<feature type="chain" id="PRO_5046055144" evidence="1">
    <location>
        <begin position="21"/>
        <end position="201"/>
    </location>
</feature>
<accession>A0ABY7YLD5</accession>
<evidence type="ECO:0000256" key="1">
    <source>
        <dbReference type="SAM" id="SignalP"/>
    </source>
</evidence>
<dbReference type="EMBL" id="CP118246">
    <property type="protein sequence ID" value="WDR02014.1"/>
    <property type="molecule type" value="Genomic_DNA"/>
</dbReference>